<name>A0A178I1T6_9HYPH</name>
<comment type="caution">
    <text evidence="1">The sequence shown here is derived from an EMBL/GenBank/DDBJ whole genome shotgun (WGS) entry which is preliminary data.</text>
</comment>
<evidence type="ECO:0000313" key="1">
    <source>
        <dbReference type="EMBL" id="OAM78264.1"/>
    </source>
</evidence>
<dbReference type="AlphaFoldDB" id="A0A178I1T6"/>
<dbReference type="InterPro" id="IPR007344">
    <property type="entry name" value="GrpB/CoaE"/>
</dbReference>
<dbReference type="EMBL" id="LVVY01000072">
    <property type="protein sequence ID" value="OAM78264.1"/>
    <property type="molecule type" value="Genomic_DNA"/>
</dbReference>
<accession>A0A178I1T6</accession>
<dbReference type="Pfam" id="PF04229">
    <property type="entry name" value="GrpB"/>
    <property type="match status" value="1"/>
</dbReference>
<dbReference type="InterPro" id="IPR043519">
    <property type="entry name" value="NT_sf"/>
</dbReference>
<reference evidence="1 2" key="1">
    <citation type="submission" date="2016-03" db="EMBL/GenBank/DDBJ databases">
        <title>Genome sequencing of Devosia sp. S37.</title>
        <authorList>
            <person name="Mohd Nor M."/>
        </authorList>
    </citation>
    <scope>NUCLEOTIDE SEQUENCE [LARGE SCALE GENOMIC DNA]</scope>
    <source>
        <strain evidence="1 2">S37</strain>
    </source>
</reference>
<proteinExistence type="predicted"/>
<dbReference type="PANTHER" id="PTHR34822">
    <property type="entry name" value="GRPB DOMAIN PROTEIN (AFU_ORTHOLOGUE AFUA_1G01530)"/>
    <property type="match status" value="1"/>
</dbReference>
<protein>
    <recommendedName>
        <fullName evidence="3">GrpB family protein</fullName>
    </recommendedName>
</protein>
<dbReference type="SUPFAM" id="SSF81301">
    <property type="entry name" value="Nucleotidyltransferase"/>
    <property type="match status" value="1"/>
</dbReference>
<gene>
    <name evidence="1" type="ORF">A3840_07150</name>
</gene>
<dbReference type="PANTHER" id="PTHR34822:SF1">
    <property type="entry name" value="GRPB FAMILY PROTEIN"/>
    <property type="match status" value="1"/>
</dbReference>
<keyword evidence="2" id="KW-1185">Reference proteome</keyword>
<evidence type="ECO:0000313" key="2">
    <source>
        <dbReference type="Proteomes" id="UP000078389"/>
    </source>
</evidence>
<organism evidence="1 2">
    <name type="scientific">Devosia elaeis</name>
    <dbReference type="NCBI Taxonomy" id="1770058"/>
    <lineage>
        <taxon>Bacteria</taxon>
        <taxon>Pseudomonadati</taxon>
        <taxon>Pseudomonadota</taxon>
        <taxon>Alphaproteobacteria</taxon>
        <taxon>Hyphomicrobiales</taxon>
        <taxon>Devosiaceae</taxon>
        <taxon>Devosia</taxon>
    </lineage>
</organism>
<dbReference type="RefSeq" id="WP_067454039.1">
    <property type="nucleotide sequence ID" value="NZ_LVVY01000072.1"/>
</dbReference>
<dbReference type="STRING" id="1770058.A3840_07150"/>
<sequence>MLGLKHGINYLVDFQPGWKLEFEAERDRIQAALGPLARGVEHYGSTAVEGMRAKPIIDILVGVSPLALWEECAEPLGGLGYDYAAHAGVPGHYIFGRGRDSSERTHLLHVVEFEGPSWTSNLQLRDALRRDERLRKSYIAAKEAAIAAAPVGRAQYNELKRGFIDQAKAAIASRD</sequence>
<evidence type="ECO:0008006" key="3">
    <source>
        <dbReference type="Google" id="ProtNLM"/>
    </source>
</evidence>
<dbReference type="Proteomes" id="UP000078389">
    <property type="component" value="Unassembled WGS sequence"/>
</dbReference>
<dbReference type="Gene3D" id="3.30.460.10">
    <property type="entry name" value="Beta Polymerase, domain 2"/>
    <property type="match status" value="1"/>
</dbReference>